<dbReference type="InterPro" id="IPR008331">
    <property type="entry name" value="Ferritin_DPS_dom"/>
</dbReference>
<dbReference type="EMBL" id="MLCF01000105">
    <property type="protein sequence ID" value="OIV36247.1"/>
    <property type="molecule type" value="Genomic_DNA"/>
</dbReference>
<feature type="binding site" evidence="10">
    <location>
        <position position="50"/>
    </location>
    <ligand>
        <name>Fe cation</name>
        <dbReference type="ChEBI" id="CHEBI:24875"/>
        <label>3</label>
    </ligand>
</feature>
<dbReference type="CDD" id="cd00907">
    <property type="entry name" value="Bacterioferritin"/>
    <property type="match status" value="1"/>
</dbReference>
<dbReference type="Pfam" id="PF00210">
    <property type="entry name" value="Ferritin"/>
    <property type="match status" value="1"/>
</dbReference>
<dbReference type="InterPro" id="IPR002024">
    <property type="entry name" value="Bacterioferritin"/>
</dbReference>
<keyword evidence="4 11" id="KW-0349">Heme</keyword>
<dbReference type="AlphaFoldDB" id="A0A1J7BC26"/>
<evidence type="ECO:0000256" key="1">
    <source>
        <dbReference type="ARBA" id="ARBA00001970"/>
    </source>
</evidence>
<dbReference type="STRING" id="1428644.BIV57_17300"/>
<evidence type="ECO:0000256" key="3">
    <source>
        <dbReference type="ARBA" id="ARBA00022434"/>
    </source>
</evidence>
<comment type="cofactor">
    <cofactor evidence="1">
        <name>heme b</name>
        <dbReference type="ChEBI" id="CHEBI:60344"/>
    </cofactor>
</comment>
<feature type="binding site" evidence="10">
    <location>
        <position position="51"/>
    </location>
    <ligand>
        <name>Fe cation</name>
        <dbReference type="ChEBI" id="CHEBI:24875"/>
        <label>2</label>
    </ligand>
</feature>
<evidence type="ECO:0000256" key="2">
    <source>
        <dbReference type="ARBA" id="ARBA00011637"/>
    </source>
</evidence>
<feature type="domain" description="Ferritin-like diiron" evidence="12">
    <location>
        <begin position="1"/>
        <end position="145"/>
    </location>
</feature>
<keyword evidence="6 9" id="KW-0408">Iron</keyword>
<evidence type="ECO:0000259" key="12">
    <source>
        <dbReference type="PROSITE" id="PS50905"/>
    </source>
</evidence>
<evidence type="ECO:0000256" key="10">
    <source>
        <dbReference type="PIRSR" id="PIRSR002560-1"/>
    </source>
</evidence>
<dbReference type="Gene3D" id="1.20.1260.10">
    <property type="match status" value="1"/>
</dbReference>
<comment type="similarity">
    <text evidence="9 11">Belongs to the bacterioferritin family.</text>
</comment>
<dbReference type="PROSITE" id="PS00549">
    <property type="entry name" value="BACTERIOFERRITIN"/>
    <property type="match status" value="1"/>
</dbReference>
<dbReference type="NCBIfam" id="TIGR00754">
    <property type="entry name" value="bfr"/>
    <property type="match status" value="1"/>
</dbReference>
<evidence type="ECO:0000256" key="7">
    <source>
        <dbReference type="ARBA" id="ARBA00036243"/>
    </source>
</evidence>
<dbReference type="GO" id="GO:0008199">
    <property type="term" value="F:ferric iron binding"/>
    <property type="evidence" value="ECO:0007669"/>
    <property type="project" value="InterPro"/>
</dbReference>
<feature type="binding site" evidence="10">
    <location>
        <position position="130"/>
    </location>
    <ligand>
        <name>Fe cation</name>
        <dbReference type="ChEBI" id="CHEBI:24875"/>
        <label>2</label>
    </ligand>
</feature>
<comment type="caution">
    <text evidence="13">The sequence shown here is derived from an EMBL/GenBank/DDBJ whole genome shotgun (WGS) entry which is preliminary data.</text>
</comment>
<dbReference type="PROSITE" id="PS50905">
    <property type="entry name" value="FERRITIN_LIKE"/>
    <property type="match status" value="1"/>
</dbReference>
<reference evidence="13 14" key="1">
    <citation type="submission" date="2016-10" db="EMBL/GenBank/DDBJ databases">
        <title>Genome sequence of Streptomyces gilvigriseus MUSC 26.</title>
        <authorList>
            <person name="Lee L.-H."/>
            <person name="Ser H.-L."/>
        </authorList>
    </citation>
    <scope>NUCLEOTIDE SEQUENCE [LARGE SCALE GENOMIC DNA]</scope>
    <source>
        <strain evidence="13 14">MUSC 26</strain>
    </source>
</reference>
<dbReference type="SUPFAM" id="SSF47240">
    <property type="entry name" value="Ferritin-like"/>
    <property type="match status" value="1"/>
</dbReference>
<dbReference type="GO" id="GO:0004322">
    <property type="term" value="F:ferroxidase activity"/>
    <property type="evidence" value="ECO:0007669"/>
    <property type="project" value="UniProtKB-EC"/>
</dbReference>
<dbReference type="Proteomes" id="UP000243342">
    <property type="component" value="Unassembled WGS sequence"/>
</dbReference>
<comment type="catalytic activity">
    <reaction evidence="7">
        <text>Fe(2+)(in) = Fe(2+)(out)</text>
        <dbReference type="Rhea" id="RHEA:28486"/>
        <dbReference type="ChEBI" id="CHEBI:29033"/>
    </reaction>
</comment>
<dbReference type="PIRSF" id="PIRSF002560">
    <property type="entry name" value="Bacterioferritin"/>
    <property type="match status" value="1"/>
</dbReference>
<evidence type="ECO:0000256" key="5">
    <source>
        <dbReference type="ARBA" id="ARBA00022723"/>
    </source>
</evidence>
<proteinExistence type="inferred from homology"/>
<dbReference type="GO" id="GO:0006826">
    <property type="term" value="P:iron ion transport"/>
    <property type="evidence" value="ECO:0007669"/>
    <property type="project" value="InterPro"/>
</dbReference>
<comment type="function">
    <text evidence="9">Iron-storage protein, whose ferroxidase center binds Fe(2+), oxidizes it using dioxygen to Fe(3+), and participates in the subsequent Fe(3+) oxide mineral core formation within the central cavity of the BFR protein shell.</text>
</comment>
<keyword evidence="3 9" id="KW-0409">Iron storage</keyword>
<dbReference type="InterPro" id="IPR009040">
    <property type="entry name" value="Ferritin-like_diiron"/>
</dbReference>
<comment type="subunit">
    <text evidence="2">Homooligomer of 24 subunits, arranged as 12 dimers, that are packed together to form an approximately spherical molecule with a central cavity, in which large amounts of iron can be deposited.</text>
</comment>
<gene>
    <name evidence="13" type="ORF">BIV57_17300</name>
</gene>
<feature type="binding site" evidence="10">
    <location>
        <position position="18"/>
    </location>
    <ligand>
        <name>Fe cation</name>
        <dbReference type="ChEBI" id="CHEBI:24875"/>
        <label>1</label>
    </ligand>
</feature>
<evidence type="ECO:0000256" key="6">
    <source>
        <dbReference type="ARBA" id="ARBA00023004"/>
    </source>
</evidence>
<dbReference type="GO" id="GO:0005829">
    <property type="term" value="C:cytosol"/>
    <property type="evidence" value="ECO:0007669"/>
    <property type="project" value="TreeGrafter"/>
</dbReference>
<dbReference type="InterPro" id="IPR012347">
    <property type="entry name" value="Ferritin-like"/>
</dbReference>
<dbReference type="FunFam" id="1.20.1260.10:FF:000005">
    <property type="entry name" value="Bacterioferritin"/>
    <property type="match status" value="1"/>
</dbReference>
<dbReference type="GO" id="GO:0006879">
    <property type="term" value="P:intracellular iron ion homeostasis"/>
    <property type="evidence" value="ECO:0007669"/>
    <property type="project" value="UniProtKB-KW"/>
</dbReference>
<feature type="binding site" description="axial binding residue" evidence="10">
    <location>
        <position position="52"/>
    </location>
    <ligand>
        <name>heme b</name>
        <dbReference type="ChEBI" id="CHEBI:60344"/>
        <note>ligand shared between dimeric partners</note>
    </ligand>
    <ligandPart>
        <name>Fe</name>
        <dbReference type="ChEBI" id="CHEBI:18248"/>
    </ligandPart>
</feature>
<evidence type="ECO:0000256" key="11">
    <source>
        <dbReference type="RuleBase" id="RU000623"/>
    </source>
</evidence>
<accession>A0A1J7BC26</accession>
<comment type="catalytic activity">
    <reaction evidence="8 9">
        <text>4 Fe(2+) + O2 + 4 H(+) = 4 Fe(3+) + 2 H2O</text>
        <dbReference type="Rhea" id="RHEA:11148"/>
        <dbReference type="ChEBI" id="CHEBI:15377"/>
        <dbReference type="ChEBI" id="CHEBI:15378"/>
        <dbReference type="ChEBI" id="CHEBI:15379"/>
        <dbReference type="ChEBI" id="CHEBI:29033"/>
        <dbReference type="ChEBI" id="CHEBI:29034"/>
        <dbReference type="EC" id="1.16.3.1"/>
    </reaction>
</comment>
<dbReference type="RefSeq" id="WP_071657795.1">
    <property type="nucleotide sequence ID" value="NZ_MLCF01000105.1"/>
</dbReference>
<evidence type="ECO:0000313" key="14">
    <source>
        <dbReference type="Proteomes" id="UP000243342"/>
    </source>
</evidence>
<feature type="binding site" evidence="10">
    <location>
        <position position="127"/>
    </location>
    <ligand>
        <name>Fe cation</name>
        <dbReference type="ChEBI" id="CHEBI:24875"/>
        <label>2</label>
    </ligand>
</feature>
<organism evidence="13 14">
    <name type="scientific">Mangrovactinospora gilvigrisea</name>
    <dbReference type="NCBI Taxonomy" id="1428644"/>
    <lineage>
        <taxon>Bacteria</taxon>
        <taxon>Bacillati</taxon>
        <taxon>Actinomycetota</taxon>
        <taxon>Actinomycetes</taxon>
        <taxon>Kitasatosporales</taxon>
        <taxon>Streptomycetaceae</taxon>
        <taxon>Mangrovactinospora</taxon>
    </lineage>
</organism>
<dbReference type="GO" id="GO:0020037">
    <property type="term" value="F:heme binding"/>
    <property type="evidence" value="ECO:0007669"/>
    <property type="project" value="TreeGrafter"/>
</dbReference>
<feature type="binding site" evidence="10">
    <location>
        <position position="51"/>
    </location>
    <ligand>
        <name>Fe cation</name>
        <dbReference type="ChEBI" id="CHEBI:24875"/>
        <label>1</label>
    </ligand>
</feature>
<sequence>MKGNPEVIDYLNQQLTCELTAINQFFLESKLQDNLGYTKLAKKTREESFEEMKHAEILTDRIILLDGLPNYQRLGHVRIGQTIKEMYEADLELEKEAVAILRPGVVAMRKADDHVSARLFESILKDEEEHVDYLETQLGLIDKLGEQLYAATLTASLPD</sequence>
<keyword evidence="5 9" id="KW-0479">Metal-binding</keyword>
<dbReference type="OrthoDB" id="9800505at2"/>
<dbReference type="InterPro" id="IPR009078">
    <property type="entry name" value="Ferritin-like_SF"/>
</dbReference>
<name>A0A1J7BC26_9ACTN</name>
<dbReference type="EC" id="1.16.3.1" evidence="9"/>
<evidence type="ECO:0000313" key="13">
    <source>
        <dbReference type="EMBL" id="OIV36247.1"/>
    </source>
</evidence>
<keyword evidence="14" id="KW-1185">Reference proteome</keyword>
<dbReference type="PANTHER" id="PTHR30295:SF0">
    <property type="entry name" value="BACTERIOFERRITIN"/>
    <property type="match status" value="1"/>
</dbReference>
<protein>
    <recommendedName>
        <fullName evidence="9 11">Bacterioferritin</fullName>
        <ecNumber evidence="9">1.16.3.1</ecNumber>
    </recommendedName>
</protein>
<dbReference type="PRINTS" id="PR00601">
    <property type="entry name" value="BACFERRITIN"/>
</dbReference>
<feature type="binding site" evidence="10">
    <location>
        <position position="127"/>
    </location>
    <ligand>
        <name>Fe cation</name>
        <dbReference type="ChEBI" id="CHEBI:24875"/>
        <label>1</label>
    </ligand>
</feature>
<evidence type="ECO:0000256" key="9">
    <source>
        <dbReference type="PIRNR" id="PIRNR002560"/>
    </source>
</evidence>
<feature type="binding site" evidence="10">
    <location>
        <position position="94"/>
    </location>
    <ligand>
        <name>Fe cation</name>
        <dbReference type="ChEBI" id="CHEBI:24875"/>
        <label>2</label>
    </ligand>
</feature>
<feature type="binding site" evidence="10">
    <location>
        <position position="54"/>
    </location>
    <ligand>
        <name>Fe cation</name>
        <dbReference type="ChEBI" id="CHEBI:24875"/>
        <label>1</label>
    </ligand>
</feature>
<evidence type="ECO:0000256" key="8">
    <source>
        <dbReference type="ARBA" id="ARBA00047990"/>
    </source>
</evidence>
<evidence type="ECO:0000256" key="4">
    <source>
        <dbReference type="ARBA" id="ARBA00022617"/>
    </source>
</evidence>
<dbReference type="PANTHER" id="PTHR30295">
    <property type="entry name" value="BACTERIOFERRITIN"/>
    <property type="match status" value="1"/>
</dbReference>